<dbReference type="PANTHER" id="PTHR46696:SF1">
    <property type="entry name" value="CYTOCHROME P450 YJIB-RELATED"/>
    <property type="match status" value="1"/>
</dbReference>
<keyword evidence="2" id="KW-0560">Oxidoreductase</keyword>
<keyword evidence="2" id="KW-0349">Heme</keyword>
<dbReference type="Gene3D" id="1.10.630.10">
    <property type="entry name" value="Cytochrome P450"/>
    <property type="match status" value="1"/>
</dbReference>
<keyword evidence="2" id="KW-0408">Iron</keyword>
<dbReference type="CDD" id="cd20625">
    <property type="entry name" value="CYP164-like"/>
    <property type="match status" value="1"/>
</dbReference>
<dbReference type="PROSITE" id="PS00086">
    <property type="entry name" value="CYTOCHROME_P450"/>
    <property type="match status" value="1"/>
</dbReference>
<protein>
    <submittedName>
        <fullName evidence="3">Cytochrome P450</fullName>
    </submittedName>
</protein>
<dbReference type="InterPro" id="IPR002397">
    <property type="entry name" value="Cyt_P450_B"/>
</dbReference>
<gene>
    <name evidence="3" type="ORF">GCM10010470_44590</name>
</gene>
<sequence length="422" mass="47677">MPGETRACLELLNEIRYPSPLEHVMLFDPLSEEFVADPFPAYRELREQYPVCYHEPTDQWLISRYDDVKAVLTDRRIVHTYRHCATDEEMGRTPPPEWQAPLWRVVYGSLAAEPPVHDRIRRQLNPAFQARRTDRLRARSAELADQLVDRFVRDGEGDLMAQVTEPLALTVIGEIIGIPAADRRMVRAWAKDPIDVASPKTTDDDLARAVNSASELERYLLDLVDWRRNRPAEPDLLGSLLEAEAAGKMEAVEIAHSVAMLAMGGVDSVHRSNAVSCVSLHRHPDQWELLRDDPGLLPNAVRELIRYDTSVHSFERYALEDFPLRGRNIPKGAQLAVLFVSANRDPANFDDPDRLDITREPSANLAFGAGLHYCLAARLAEVQMAALHSALLRKAPQWKLLSEPQWGPTFELRGPMSLHVST</sequence>
<keyword evidence="2" id="KW-0479">Metal-binding</keyword>
<name>A0ABN3VIJ2_9PSEU</name>
<evidence type="ECO:0000256" key="2">
    <source>
        <dbReference type="RuleBase" id="RU000461"/>
    </source>
</evidence>
<accession>A0ABN3VIJ2</accession>
<dbReference type="PANTHER" id="PTHR46696">
    <property type="entry name" value="P450, PUTATIVE (EUROFUNG)-RELATED"/>
    <property type="match status" value="1"/>
</dbReference>
<dbReference type="RefSeq" id="WP_344682721.1">
    <property type="nucleotide sequence ID" value="NZ_BAAAUX010000019.1"/>
</dbReference>
<dbReference type="PRINTS" id="PR00359">
    <property type="entry name" value="BP450"/>
</dbReference>
<comment type="similarity">
    <text evidence="1 2">Belongs to the cytochrome P450 family.</text>
</comment>
<evidence type="ECO:0000256" key="1">
    <source>
        <dbReference type="ARBA" id="ARBA00010617"/>
    </source>
</evidence>
<evidence type="ECO:0000313" key="4">
    <source>
        <dbReference type="Proteomes" id="UP001500979"/>
    </source>
</evidence>
<dbReference type="Proteomes" id="UP001500979">
    <property type="component" value="Unassembled WGS sequence"/>
</dbReference>
<comment type="caution">
    <text evidence="3">The sequence shown here is derived from an EMBL/GenBank/DDBJ whole genome shotgun (WGS) entry which is preliminary data.</text>
</comment>
<keyword evidence="4" id="KW-1185">Reference proteome</keyword>
<reference evidence="3 4" key="1">
    <citation type="journal article" date="2019" name="Int. J. Syst. Evol. Microbiol.">
        <title>The Global Catalogue of Microorganisms (GCM) 10K type strain sequencing project: providing services to taxonomists for standard genome sequencing and annotation.</title>
        <authorList>
            <consortium name="The Broad Institute Genomics Platform"/>
            <consortium name="The Broad Institute Genome Sequencing Center for Infectious Disease"/>
            <person name="Wu L."/>
            <person name="Ma J."/>
        </authorList>
    </citation>
    <scope>NUCLEOTIDE SEQUENCE [LARGE SCALE GENOMIC DNA]</scope>
    <source>
        <strain evidence="3 4">JCM 9383</strain>
    </source>
</reference>
<dbReference type="InterPro" id="IPR017972">
    <property type="entry name" value="Cyt_P450_CS"/>
</dbReference>
<keyword evidence="2" id="KW-0503">Monooxygenase</keyword>
<organism evidence="3 4">
    <name type="scientific">Saccharopolyspora taberi</name>
    <dbReference type="NCBI Taxonomy" id="60895"/>
    <lineage>
        <taxon>Bacteria</taxon>
        <taxon>Bacillati</taxon>
        <taxon>Actinomycetota</taxon>
        <taxon>Actinomycetes</taxon>
        <taxon>Pseudonocardiales</taxon>
        <taxon>Pseudonocardiaceae</taxon>
        <taxon>Saccharopolyspora</taxon>
    </lineage>
</organism>
<dbReference type="Pfam" id="PF00067">
    <property type="entry name" value="p450"/>
    <property type="match status" value="1"/>
</dbReference>
<dbReference type="InterPro" id="IPR036396">
    <property type="entry name" value="Cyt_P450_sf"/>
</dbReference>
<dbReference type="InterPro" id="IPR001128">
    <property type="entry name" value="Cyt_P450"/>
</dbReference>
<dbReference type="EMBL" id="BAAAUX010000019">
    <property type="protein sequence ID" value="GAA2804489.1"/>
    <property type="molecule type" value="Genomic_DNA"/>
</dbReference>
<dbReference type="SUPFAM" id="SSF48264">
    <property type="entry name" value="Cytochrome P450"/>
    <property type="match status" value="1"/>
</dbReference>
<evidence type="ECO:0000313" key="3">
    <source>
        <dbReference type="EMBL" id="GAA2804489.1"/>
    </source>
</evidence>
<proteinExistence type="inferred from homology"/>